<gene>
    <name evidence="2" type="ORF">HNR25_004412</name>
</gene>
<dbReference type="Proteomes" id="UP000578077">
    <property type="component" value="Unassembled WGS sequence"/>
</dbReference>
<protein>
    <recommendedName>
        <fullName evidence="4">CRISPR-associated protein Csx10</fullName>
    </recommendedName>
</protein>
<dbReference type="RefSeq" id="WP_184638232.1">
    <property type="nucleotide sequence ID" value="NZ_BAABKT010000038.1"/>
</dbReference>
<evidence type="ECO:0008006" key="4">
    <source>
        <dbReference type="Google" id="ProtNLM"/>
    </source>
</evidence>
<sequence>MTIAETSPDDRTGGAGDPVHAYLGLRYVLTESLVVRSDYDPLRITTAHAVTGRAQRGMLAAALHHAGRGDLVEPWIARGGALRFAPAFPLLEDDAGSAQTVPAPRCWHVHTPEGRLADLLAAPAAATGAYRTLTGHVTPDLARRAAPLTRTEQYLGVARRDAGRHGAPYFTTSLDPGQVFEARWQVRAPTRAACEDLAEQVAEVLTAADGLLSLGSGGTRAHGGGIRATTSDGGAALVDDRVDAGRSVWRRGEERDLLLLAPALIDDDLGRPSPAALPRAVERAAARVLGPAAAAAAAAHVHQETAGAYHRMYRGPMSEQWTAAPGSVVRLRAGRDIGLEEIRALEARPLGRRAADGHGAAALIPVPAPGAPAPADRPPLAHTRTARPGGRRFTLTRPESGVEPTHSGVQPVTLADGSPAWVDADWVSAEAAADPDRSPVARLQDTLLSRAAAEPVRARARDLARRSVRLPSAALLGRLREVAAAPAPDPAAALSRLGGVVTGDADGAAPHTPVPEAARAELEAAAVPHGSAELSLARWIDGAAHDPRAWWRCAAPDSDALARALAPVDLAWRPGERVTAAAESWAARPEVAARLSLQLVGAWLAAAAWAGRDAAQGEGAR</sequence>
<evidence type="ECO:0000313" key="3">
    <source>
        <dbReference type="Proteomes" id="UP000578077"/>
    </source>
</evidence>
<keyword evidence="3" id="KW-1185">Reference proteome</keyword>
<reference evidence="2 3" key="1">
    <citation type="submission" date="2020-08" db="EMBL/GenBank/DDBJ databases">
        <title>Sequencing the genomes of 1000 actinobacteria strains.</title>
        <authorList>
            <person name="Klenk H.-P."/>
        </authorList>
    </citation>
    <scope>NUCLEOTIDE SEQUENCE [LARGE SCALE GENOMIC DNA]</scope>
    <source>
        <strain evidence="2 3">DSM 44593</strain>
    </source>
</reference>
<organism evidence="2 3">
    <name type="scientific">Streptomonospora salina</name>
    <dbReference type="NCBI Taxonomy" id="104205"/>
    <lineage>
        <taxon>Bacteria</taxon>
        <taxon>Bacillati</taxon>
        <taxon>Actinomycetota</taxon>
        <taxon>Actinomycetes</taxon>
        <taxon>Streptosporangiales</taxon>
        <taxon>Nocardiopsidaceae</taxon>
        <taxon>Streptomonospora</taxon>
    </lineage>
</organism>
<evidence type="ECO:0000313" key="2">
    <source>
        <dbReference type="EMBL" id="MBB6000661.1"/>
    </source>
</evidence>
<accession>A0A841EMK8</accession>
<evidence type="ECO:0000256" key="1">
    <source>
        <dbReference type="SAM" id="MobiDB-lite"/>
    </source>
</evidence>
<feature type="region of interest" description="Disordered" evidence="1">
    <location>
        <begin position="369"/>
        <end position="414"/>
    </location>
</feature>
<dbReference type="EMBL" id="JACHLY010000001">
    <property type="protein sequence ID" value="MBB6000661.1"/>
    <property type="molecule type" value="Genomic_DNA"/>
</dbReference>
<dbReference type="AlphaFoldDB" id="A0A841EMK8"/>
<name>A0A841EMK8_9ACTN</name>
<proteinExistence type="predicted"/>
<comment type="caution">
    <text evidence="2">The sequence shown here is derived from an EMBL/GenBank/DDBJ whole genome shotgun (WGS) entry which is preliminary data.</text>
</comment>